<dbReference type="EMBL" id="SMOL01000695">
    <property type="protein sequence ID" value="KAB2601794.1"/>
    <property type="molecule type" value="Genomic_DNA"/>
</dbReference>
<organism evidence="1 2">
    <name type="scientific">Pyrus ussuriensis x Pyrus communis</name>
    <dbReference type="NCBI Taxonomy" id="2448454"/>
    <lineage>
        <taxon>Eukaryota</taxon>
        <taxon>Viridiplantae</taxon>
        <taxon>Streptophyta</taxon>
        <taxon>Embryophyta</taxon>
        <taxon>Tracheophyta</taxon>
        <taxon>Spermatophyta</taxon>
        <taxon>Magnoliopsida</taxon>
        <taxon>eudicotyledons</taxon>
        <taxon>Gunneridae</taxon>
        <taxon>Pentapetalae</taxon>
        <taxon>rosids</taxon>
        <taxon>fabids</taxon>
        <taxon>Rosales</taxon>
        <taxon>Rosaceae</taxon>
        <taxon>Amygdaloideae</taxon>
        <taxon>Maleae</taxon>
        <taxon>Pyrus</taxon>
    </lineage>
</organism>
<comment type="caution">
    <text evidence="1">The sequence shown here is derived from an EMBL/GenBank/DDBJ whole genome shotgun (WGS) entry which is preliminary data.</text>
</comment>
<name>A0A5N5FU44_9ROSA</name>
<protein>
    <submittedName>
        <fullName evidence="1">Organic cation/carnitine transporter 2-like</fullName>
    </submittedName>
</protein>
<reference evidence="2" key="2">
    <citation type="submission" date="2019-10" db="EMBL/GenBank/DDBJ databases">
        <title>A de novo genome assembly of a pear dwarfing rootstock.</title>
        <authorList>
            <person name="Wang F."/>
            <person name="Wang J."/>
            <person name="Li S."/>
            <person name="Zhang Y."/>
            <person name="Fang M."/>
            <person name="Ma L."/>
            <person name="Zhao Y."/>
            <person name="Jiang S."/>
        </authorList>
    </citation>
    <scope>NUCLEOTIDE SEQUENCE [LARGE SCALE GENOMIC DNA]</scope>
</reference>
<evidence type="ECO:0000313" key="1">
    <source>
        <dbReference type="EMBL" id="KAB2601794.1"/>
    </source>
</evidence>
<sequence length="98" mass="11322">MTEMEHWRLQSDMIVVEDVEFQDQSESARSQMLELVVHEVVVVVVEQCDVGMAYVSTLMKGIEEIGPQSFWVFHVWIEAKRGWISRASSPEVTKCTDF</sequence>
<reference evidence="1 2" key="3">
    <citation type="submission" date="2019-11" db="EMBL/GenBank/DDBJ databases">
        <title>A de novo genome assembly of a pear dwarfing rootstock.</title>
        <authorList>
            <person name="Wang F."/>
            <person name="Wang J."/>
            <person name="Li S."/>
            <person name="Zhang Y."/>
            <person name="Fang M."/>
            <person name="Ma L."/>
            <person name="Zhao Y."/>
            <person name="Jiang S."/>
        </authorList>
    </citation>
    <scope>NUCLEOTIDE SEQUENCE [LARGE SCALE GENOMIC DNA]</scope>
    <source>
        <strain evidence="1">S2</strain>
        <tissue evidence="1">Leaf</tissue>
    </source>
</reference>
<dbReference type="Proteomes" id="UP000327157">
    <property type="component" value="Chromosome 10"/>
</dbReference>
<keyword evidence="2" id="KW-1185">Reference proteome</keyword>
<dbReference type="AlphaFoldDB" id="A0A5N5FU44"/>
<gene>
    <name evidence="1" type="ORF">D8674_002799</name>
</gene>
<accession>A0A5N5FU44</accession>
<evidence type="ECO:0000313" key="2">
    <source>
        <dbReference type="Proteomes" id="UP000327157"/>
    </source>
</evidence>
<proteinExistence type="predicted"/>
<reference evidence="1 2" key="1">
    <citation type="submission" date="2019-09" db="EMBL/GenBank/DDBJ databases">
        <authorList>
            <person name="Ou C."/>
        </authorList>
    </citation>
    <scope>NUCLEOTIDE SEQUENCE [LARGE SCALE GENOMIC DNA]</scope>
    <source>
        <strain evidence="1">S2</strain>
        <tissue evidence="1">Leaf</tissue>
    </source>
</reference>